<evidence type="ECO:0000256" key="2">
    <source>
        <dbReference type="ARBA" id="ARBA00022840"/>
    </source>
</evidence>
<feature type="compositionally biased region" description="Basic residues" evidence="3">
    <location>
        <begin position="10"/>
        <end position="21"/>
    </location>
</feature>
<dbReference type="InterPro" id="IPR003593">
    <property type="entry name" value="AAA+_ATPase"/>
</dbReference>
<name>A0A8H6IX11_9PEZI</name>
<dbReference type="InterPro" id="IPR027417">
    <property type="entry name" value="P-loop_NTPase"/>
</dbReference>
<keyword evidence="1" id="KW-0547">Nucleotide-binding</keyword>
<organism evidence="5 6">
    <name type="scientific">Colletotrichum musicola</name>
    <dbReference type="NCBI Taxonomy" id="2175873"/>
    <lineage>
        <taxon>Eukaryota</taxon>
        <taxon>Fungi</taxon>
        <taxon>Dikarya</taxon>
        <taxon>Ascomycota</taxon>
        <taxon>Pezizomycotina</taxon>
        <taxon>Sordariomycetes</taxon>
        <taxon>Hypocreomycetidae</taxon>
        <taxon>Glomerellales</taxon>
        <taxon>Glomerellaceae</taxon>
        <taxon>Colletotrichum</taxon>
        <taxon>Colletotrichum orchidearum species complex</taxon>
    </lineage>
</organism>
<evidence type="ECO:0000256" key="3">
    <source>
        <dbReference type="SAM" id="MobiDB-lite"/>
    </source>
</evidence>
<evidence type="ECO:0000313" key="5">
    <source>
        <dbReference type="EMBL" id="KAF6801233.1"/>
    </source>
</evidence>
<evidence type="ECO:0000256" key="1">
    <source>
        <dbReference type="ARBA" id="ARBA00022741"/>
    </source>
</evidence>
<comment type="caution">
    <text evidence="5">The sequence shown here is derived from an EMBL/GenBank/DDBJ whole genome shotgun (WGS) entry which is preliminary data.</text>
</comment>
<protein>
    <submittedName>
        <fullName evidence="5">AAA family ATPase</fullName>
    </submittedName>
</protein>
<dbReference type="InterPro" id="IPR056599">
    <property type="entry name" value="AAA_lid_fung"/>
</dbReference>
<dbReference type="Proteomes" id="UP000639643">
    <property type="component" value="Unassembled WGS sequence"/>
</dbReference>
<dbReference type="SMART" id="SM00382">
    <property type="entry name" value="AAA"/>
    <property type="match status" value="1"/>
</dbReference>
<evidence type="ECO:0000313" key="6">
    <source>
        <dbReference type="Proteomes" id="UP000639643"/>
    </source>
</evidence>
<feature type="domain" description="AAA+ ATPase" evidence="4">
    <location>
        <begin position="531"/>
        <end position="665"/>
    </location>
</feature>
<dbReference type="InterPro" id="IPR000641">
    <property type="entry name" value="CbxX/CfxQ"/>
</dbReference>
<dbReference type="OrthoDB" id="4849290at2759"/>
<sequence>MGVTTTSLLTRRHRITGRGPHRQAESQVRRLQAKSEPHEKSPKYRPIVTIDWRAELCDLLHEDPNVTDSELIKAKEAAIDTLKEAAILKNSASQTKGPPKCEIIHKIYCHELRTENLFLDKPWVVESGRFGAHLRGSRAIPHLELHLERNKEITFIVYRNFECCGEAPPKTLTYHGRVADSLESDASSFLKTEHMHIISEELSDGLQELAYSALAGIPHPRFDKPLDEEISYPYLWWFHRRNEIESDIEKLGATSQKHVSVLRDYVRGQLAKEWSTVPNTILISKTEGTKTHQLRGLSATDWIKIDSLTESSFSARIDATTWDFTGNFQKIEETIAVEELPEAESDGSFLIQDLVVYPMEYASKDTVGALRKRGQMFWKCRHRNYVSSSRFSDDGIQASVYPALLPVSDRLLTMNFQSDSRFMVDYGTYTQMHDRDDGASDDDLGPAIMAQDEPNLGDEFFMCLPTSIQGFNMQKKEWVKLEVAFLEDVEWNDQAFEHLVIDPETKELVKAVVTTQLRAEENTDLIQGKGNGLFILLHGGPGTGKTLTAERFAYFNIVVWYLLTYPTSVAEIARKPLYRVTCGDIGTKAEEVEKYLDTVLLLGKTWGCVVLLDEADVFLEERTLKNLERNALVSGILILTSNRVGTFDEAFKSRIQLNLRYKNLSEDQRLKIWKNFINRIEKLDKLRIAGASTAINNGGRQDLGLNAEEIRSHIPELAQTNLNGREIRNAISTARQLAVYREQPLGYKHITSVIGEAKKFDEYLKELKQGYSADDISHGQGVR</sequence>
<dbReference type="PRINTS" id="PR00819">
    <property type="entry name" value="CBXCFQXSUPER"/>
</dbReference>
<proteinExistence type="predicted"/>
<evidence type="ECO:0000259" key="4">
    <source>
        <dbReference type="SMART" id="SM00382"/>
    </source>
</evidence>
<dbReference type="PANTHER" id="PTHR46411">
    <property type="entry name" value="FAMILY ATPASE, PUTATIVE-RELATED"/>
    <property type="match status" value="1"/>
</dbReference>
<dbReference type="GO" id="GO:0005524">
    <property type="term" value="F:ATP binding"/>
    <property type="evidence" value="ECO:0007669"/>
    <property type="project" value="UniProtKB-KW"/>
</dbReference>
<dbReference type="SUPFAM" id="SSF52540">
    <property type="entry name" value="P-loop containing nucleoside triphosphate hydrolases"/>
    <property type="match status" value="1"/>
</dbReference>
<gene>
    <name evidence="5" type="ORF">CMUS01_15469</name>
</gene>
<dbReference type="InterPro" id="IPR003959">
    <property type="entry name" value="ATPase_AAA_core"/>
</dbReference>
<dbReference type="AlphaFoldDB" id="A0A8H6IX11"/>
<keyword evidence="2" id="KW-0067">ATP-binding</keyword>
<accession>A0A8H6IX11</accession>
<keyword evidence="6" id="KW-1185">Reference proteome</keyword>
<dbReference type="Pfam" id="PF00004">
    <property type="entry name" value="AAA"/>
    <property type="match status" value="1"/>
</dbReference>
<reference evidence="5" key="1">
    <citation type="journal article" date="2020" name="Phytopathology">
        <title>Genome Sequence Resources of Colletotrichum truncatum, C. plurivorum, C. musicola, and C. sojae: Four Species Pathogenic to Soybean (Glycine max).</title>
        <authorList>
            <person name="Rogerio F."/>
            <person name="Boufleur T.R."/>
            <person name="Ciampi-Guillardi M."/>
            <person name="Sukno S.A."/>
            <person name="Thon M.R."/>
            <person name="Massola Junior N.S."/>
            <person name="Baroncelli R."/>
        </authorList>
    </citation>
    <scope>NUCLEOTIDE SEQUENCE</scope>
    <source>
        <strain evidence="5">LFN0074</strain>
    </source>
</reference>
<dbReference type="Pfam" id="PF23232">
    <property type="entry name" value="AAA_lid_13"/>
    <property type="match status" value="1"/>
</dbReference>
<dbReference type="Gene3D" id="3.40.50.300">
    <property type="entry name" value="P-loop containing nucleotide triphosphate hydrolases"/>
    <property type="match status" value="1"/>
</dbReference>
<dbReference type="EMBL" id="WIGM01001307">
    <property type="protein sequence ID" value="KAF6801233.1"/>
    <property type="molecule type" value="Genomic_DNA"/>
</dbReference>
<dbReference type="PANTHER" id="PTHR46411:SF2">
    <property type="entry name" value="AAA+ ATPASE DOMAIN-CONTAINING PROTEIN"/>
    <property type="match status" value="1"/>
</dbReference>
<dbReference type="GO" id="GO:0016887">
    <property type="term" value="F:ATP hydrolysis activity"/>
    <property type="evidence" value="ECO:0007669"/>
    <property type="project" value="InterPro"/>
</dbReference>
<feature type="region of interest" description="Disordered" evidence="3">
    <location>
        <begin position="1"/>
        <end position="42"/>
    </location>
</feature>
<feature type="compositionally biased region" description="Basic and acidic residues" evidence="3">
    <location>
        <begin position="22"/>
        <end position="42"/>
    </location>
</feature>